<proteinExistence type="predicted"/>
<evidence type="ECO:0000313" key="1">
    <source>
        <dbReference type="EMBL" id="HAS8542140.1"/>
    </source>
</evidence>
<gene>
    <name evidence="1" type="ORF">I7730_20335</name>
</gene>
<reference evidence="1" key="1">
    <citation type="journal article" date="2018" name="Genome Biol.">
        <title>SKESA: strategic k-mer extension for scrupulous assemblies.</title>
        <authorList>
            <person name="Souvorov A."/>
            <person name="Agarwala R."/>
            <person name="Lipman D.J."/>
        </authorList>
    </citation>
    <scope>NUCLEOTIDE SEQUENCE</scope>
    <source>
        <strain evidence="1">BCW_3452</strain>
    </source>
</reference>
<dbReference type="AlphaFoldDB" id="A0A8H9THH0"/>
<comment type="caution">
    <text evidence="1">The sequence shown here is derived from an EMBL/GenBank/DDBJ whole genome shotgun (WGS) entry which is preliminary data.</text>
</comment>
<sequence length="196" mass="21881">MKTGLTLVASSLTLVGTICLSSFLLTDNGSSFSRDVYSVSVEGEDVGAVEKVQTLDKPILTPETIATNVQDMVVDIESMKLSNIEAFLEAIEIHFDDEYWKQAKEDIKNRAEFYFSSNLRVIEFIVTEGPIFIGARHADKIEWTYYIKGNYHRTGLIEDRGDATSFGSNELFVTVREAHSVDGNPIGVEIVKYLVL</sequence>
<protein>
    <submittedName>
        <fullName evidence="1">Uncharacterized protein</fullName>
    </submittedName>
</protein>
<organism evidence="1">
    <name type="scientific">Vibrio vulnificus</name>
    <dbReference type="NCBI Taxonomy" id="672"/>
    <lineage>
        <taxon>Bacteria</taxon>
        <taxon>Pseudomonadati</taxon>
        <taxon>Pseudomonadota</taxon>
        <taxon>Gammaproteobacteria</taxon>
        <taxon>Vibrionales</taxon>
        <taxon>Vibrionaceae</taxon>
        <taxon>Vibrio</taxon>
    </lineage>
</organism>
<name>A0A8H9THH0_VIBVL</name>
<dbReference type="Proteomes" id="UP000863257">
    <property type="component" value="Unassembled WGS sequence"/>
</dbReference>
<reference evidence="1" key="2">
    <citation type="submission" date="2019-01" db="EMBL/GenBank/DDBJ databases">
        <authorList>
            <consortium name="NCBI Pathogen Detection Project"/>
        </authorList>
    </citation>
    <scope>NUCLEOTIDE SEQUENCE</scope>
    <source>
        <strain evidence="1">BCW_3452</strain>
    </source>
</reference>
<accession>A0A8H9THH0</accession>
<dbReference type="EMBL" id="DACRBY010000032">
    <property type="protein sequence ID" value="HAS8542140.1"/>
    <property type="molecule type" value="Genomic_DNA"/>
</dbReference>